<evidence type="ECO:0000259" key="3">
    <source>
        <dbReference type="SMART" id="SM00014"/>
    </source>
</evidence>
<proteinExistence type="predicted"/>
<keyword evidence="2" id="KW-0732">Signal</keyword>
<feature type="transmembrane region" description="Helical" evidence="1">
    <location>
        <begin position="96"/>
        <end position="121"/>
    </location>
</feature>
<dbReference type="PANTHER" id="PTHR14969">
    <property type="entry name" value="SPHINGOSINE-1-PHOSPHATE PHOSPHOHYDROLASE"/>
    <property type="match status" value="1"/>
</dbReference>
<name>A0A196SE37_BLAHN</name>
<dbReference type="Proteomes" id="UP000078348">
    <property type="component" value="Unassembled WGS sequence"/>
</dbReference>
<comment type="caution">
    <text evidence="4">The sequence shown here is derived from an EMBL/GenBank/DDBJ whole genome shotgun (WGS) entry which is preliminary data.</text>
</comment>
<feature type="chain" id="PRO_5008274565" evidence="2">
    <location>
        <begin position="17"/>
        <end position="128"/>
    </location>
</feature>
<evidence type="ECO:0000313" key="5">
    <source>
        <dbReference type="Proteomes" id="UP000078348"/>
    </source>
</evidence>
<dbReference type="CDD" id="cd01610">
    <property type="entry name" value="PAP2_like"/>
    <property type="match status" value="1"/>
</dbReference>
<keyword evidence="5" id="KW-1185">Reference proteome</keyword>
<dbReference type="EMBL" id="LXWW01000272">
    <property type="protein sequence ID" value="OAO14259.1"/>
    <property type="molecule type" value="Genomic_DNA"/>
</dbReference>
<dbReference type="AlphaFoldDB" id="A0A196SE37"/>
<dbReference type="Pfam" id="PF01569">
    <property type="entry name" value="PAP2"/>
    <property type="match status" value="1"/>
</dbReference>
<dbReference type="InterPro" id="IPR036938">
    <property type="entry name" value="PAP2/HPO_sf"/>
</dbReference>
<accession>A0A196SE37</accession>
<protein>
    <submittedName>
        <fullName evidence="4">Membrane-associated phospholipid phosphatase</fullName>
    </submittedName>
</protein>
<feature type="transmembrane region" description="Helical" evidence="1">
    <location>
        <begin position="55"/>
        <end position="76"/>
    </location>
</feature>
<keyword evidence="1" id="KW-0472">Membrane</keyword>
<dbReference type="InterPro" id="IPR000326">
    <property type="entry name" value="PAP2/HPO"/>
</dbReference>
<keyword evidence="1" id="KW-1133">Transmembrane helix</keyword>
<dbReference type="SMART" id="SM00014">
    <property type="entry name" value="acidPPc"/>
    <property type="match status" value="1"/>
</dbReference>
<evidence type="ECO:0000256" key="1">
    <source>
        <dbReference type="SAM" id="Phobius"/>
    </source>
</evidence>
<evidence type="ECO:0000256" key="2">
    <source>
        <dbReference type="SAM" id="SignalP"/>
    </source>
</evidence>
<dbReference type="OrthoDB" id="10266771at2759"/>
<evidence type="ECO:0000313" key="4">
    <source>
        <dbReference type="EMBL" id="OAO14259.1"/>
    </source>
</evidence>
<gene>
    <name evidence="4" type="ORF">AV274_4060</name>
</gene>
<keyword evidence="1" id="KW-0812">Transmembrane</keyword>
<feature type="domain" description="Phosphatidic acid phosphatase type 2/haloperoxidase" evidence="3">
    <location>
        <begin position="1"/>
        <end position="110"/>
    </location>
</feature>
<dbReference type="SUPFAM" id="SSF48317">
    <property type="entry name" value="Acid phosphatase/Vanadium-dependent haloperoxidase"/>
    <property type="match status" value="1"/>
</dbReference>
<feature type="signal peptide" evidence="2">
    <location>
        <begin position="1"/>
        <end position="16"/>
    </location>
</feature>
<dbReference type="Gene3D" id="1.20.144.10">
    <property type="entry name" value="Phosphatidic acid phosphatase type 2/haloperoxidase"/>
    <property type="match status" value="1"/>
</dbReference>
<sequence length="128" mass="14142">MGLYIALCCLITVVITEPMKYLFGRQRPCEENISHRVVPIRKDLTNPAFPSGDSAQAAVIGGVLFSLTGRYVFFLLPLPTMFARVYFGAHWIGDTLGGYAIGVAMGMYVVPSLVTLILRLLRLNLSFQ</sequence>
<organism evidence="4 5">
    <name type="scientific">Blastocystis sp. subtype 1 (strain ATCC 50177 / NandII)</name>
    <dbReference type="NCBI Taxonomy" id="478820"/>
    <lineage>
        <taxon>Eukaryota</taxon>
        <taxon>Sar</taxon>
        <taxon>Stramenopiles</taxon>
        <taxon>Bigyra</taxon>
        <taxon>Opalozoa</taxon>
        <taxon>Opalinata</taxon>
        <taxon>Blastocystidae</taxon>
        <taxon>Blastocystis</taxon>
    </lineage>
</organism>
<dbReference type="PANTHER" id="PTHR14969:SF13">
    <property type="entry name" value="AT30094P"/>
    <property type="match status" value="1"/>
</dbReference>
<reference evidence="4 5" key="1">
    <citation type="submission" date="2016-05" db="EMBL/GenBank/DDBJ databases">
        <title>Nuclear genome of Blastocystis sp. subtype 1 NandII.</title>
        <authorList>
            <person name="Gentekaki E."/>
            <person name="Curtis B."/>
            <person name="Stairs C."/>
            <person name="Eme L."/>
            <person name="Herman E."/>
            <person name="Klimes V."/>
            <person name="Arias M.C."/>
            <person name="Elias M."/>
            <person name="Hilliou F."/>
            <person name="Klute M."/>
            <person name="Malik S.-B."/>
            <person name="Pightling A."/>
            <person name="Rachubinski R."/>
            <person name="Salas D."/>
            <person name="Schlacht A."/>
            <person name="Suga H."/>
            <person name="Archibald J."/>
            <person name="Ball S.G."/>
            <person name="Clark G."/>
            <person name="Dacks J."/>
            <person name="Van Der Giezen M."/>
            <person name="Tsaousis A."/>
            <person name="Roger A."/>
        </authorList>
    </citation>
    <scope>NUCLEOTIDE SEQUENCE [LARGE SCALE GENOMIC DNA]</scope>
    <source>
        <strain evidence="5">ATCC 50177 / NandII</strain>
    </source>
</reference>